<dbReference type="GO" id="GO:0016020">
    <property type="term" value="C:membrane"/>
    <property type="evidence" value="ECO:0007669"/>
    <property type="project" value="UniProtKB-SubCell"/>
</dbReference>
<sequence length="205" mass="23460">MVAIEFEQEQQPEPEITPEEREKIERDDAEFTKVMNKVSDANSKLNSELRDSKKSDASEIYKEAERVNRELAQGRQEYENGMREIERTNRRTERQQDNKNKDNEKGNERAKVDGMVTIEYDLPGRHDVYLHRPTYTCQYGGRVVIGITVNRNGKVVDARVVSATSSPDDCTQRMALQSAQASTFNASQTSPDKQKGTITYTFMAQ</sequence>
<organism evidence="6 7">
    <name type="scientific">Mucinivorans hirudinis</name>
    <dbReference type="NCBI Taxonomy" id="1433126"/>
    <lineage>
        <taxon>Bacteria</taxon>
        <taxon>Pseudomonadati</taxon>
        <taxon>Bacteroidota</taxon>
        <taxon>Bacteroidia</taxon>
        <taxon>Bacteroidales</taxon>
        <taxon>Rikenellaceae</taxon>
        <taxon>Mucinivorans</taxon>
    </lineage>
</organism>
<evidence type="ECO:0000256" key="2">
    <source>
        <dbReference type="ARBA" id="ARBA00022692"/>
    </source>
</evidence>
<evidence type="ECO:0000313" key="6">
    <source>
        <dbReference type="EMBL" id="CDN30306.1"/>
    </source>
</evidence>
<comment type="subcellular location">
    <subcellularLocation>
        <location evidence="1">Membrane</location>
        <topology evidence="1">Single-pass membrane protein</topology>
    </subcellularLocation>
</comment>
<evidence type="ECO:0000256" key="4">
    <source>
        <dbReference type="ARBA" id="ARBA00023136"/>
    </source>
</evidence>
<feature type="region of interest" description="Disordered" evidence="5">
    <location>
        <begin position="1"/>
        <end position="108"/>
    </location>
</feature>
<keyword evidence="4" id="KW-0472">Membrane</keyword>
<dbReference type="Proteomes" id="UP000027616">
    <property type="component" value="Chromosome I"/>
</dbReference>
<dbReference type="eggNOG" id="COG0810">
    <property type="taxonomic scope" value="Bacteria"/>
</dbReference>
<keyword evidence="3" id="KW-1133">Transmembrane helix</keyword>
<feature type="compositionally biased region" description="Acidic residues" evidence="5">
    <location>
        <begin position="1"/>
        <end position="12"/>
    </location>
</feature>
<evidence type="ECO:0000313" key="7">
    <source>
        <dbReference type="Proteomes" id="UP000027616"/>
    </source>
</evidence>
<feature type="compositionally biased region" description="Basic and acidic residues" evidence="5">
    <location>
        <begin position="76"/>
        <end position="108"/>
    </location>
</feature>
<evidence type="ECO:0000256" key="5">
    <source>
        <dbReference type="SAM" id="MobiDB-lite"/>
    </source>
</evidence>
<gene>
    <name evidence="6" type="ORF">BN938_0200</name>
</gene>
<keyword evidence="2" id="KW-0812">Transmembrane</keyword>
<proteinExistence type="predicted"/>
<dbReference type="STRING" id="1433126.BN938_0200"/>
<keyword evidence="7" id="KW-1185">Reference proteome</keyword>
<feature type="compositionally biased region" description="Basic and acidic residues" evidence="5">
    <location>
        <begin position="47"/>
        <end position="69"/>
    </location>
</feature>
<dbReference type="SUPFAM" id="SSF74653">
    <property type="entry name" value="TolA/TonB C-terminal domain"/>
    <property type="match status" value="1"/>
</dbReference>
<accession>A0A060R5W6</accession>
<dbReference type="KEGG" id="rbc:BN938_0200"/>
<dbReference type="EMBL" id="HG934468">
    <property type="protein sequence ID" value="CDN30306.1"/>
    <property type="molecule type" value="Genomic_DNA"/>
</dbReference>
<feature type="compositionally biased region" description="Basic and acidic residues" evidence="5">
    <location>
        <begin position="18"/>
        <end position="31"/>
    </location>
</feature>
<protein>
    <submittedName>
        <fullName evidence="6">Ferric siderophore transport system, periplasmic binding protein TonB</fullName>
    </submittedName>
</protein>
<evidence type="ECO:0000256" key="3">
    <source>
        <dbReference type="ARBA" id="ARBA00022989"/>
    </source>
</evidence>
<evidence type="ECO:0000256" key="1">
    <source>
        <dbReference type="ARBA" id="ARBA00004167"/>
    </source>
</evidence>
<dbReference type="NCBIfam" id="TIGR01352">
    <property type="entry name" value="tonB_Cterm"/>
    <property type="match status" value="1"/>
</dbReference>
<reference evidence="6 7" key="1">
    <citation type="journal article" date="2015" name="Genome Announc.">
        <title>Complete Genome Sequence of the Novel Leech Symbiont Mucinivorans hirudinis M3T.</title>
        <authorList>
            <person name="Nelson M.C."/>
            <person name="Bomar L."/>
            <person name="Graf J."/>
        </authorList>
    </citation>
    <scope>NUCLEOTIDE SEQUENCE [LARGE SCALE GENOMIC DNA]</scope>
    <source>
        <strain evidence="7">M3</strain>
    </source>
</reference>
<dbReference type="AlphaFoldDB" id="A0A060R5W6"/>
<name>A0A060R5W6_9BACT</name>
<dbReference type="InterPro" id="IPR006260">
    <property type="entry name" value="TonB/TolA_C"/>
</dbReference>
<dbReference type="HOGENOM" id="CLU_090907_0_0_10"/>